<dbReference type="HOGENOM" id="CLU_2918184_0_0_3"/>
<dbReference type="Proteomes" id="UP000010367">
    <property type="component" value="Chromosome"/>
</dbReference>
<keyword evidence="2" id="KW-1185">Reference proteome</keyword>
<organism evidence="1 2">
    <name type="scientific">Oscillatoria acuminata PCC 6304</name>
    <dbReference type="NCBI Taxonomy" id="56110"/>
    <lineage>
        <taxon>Bacteria</taxon>
        <taxon>Bacillati</taxon>
        <taxon>Cyanobacteriota</taxon>
        <taxon>Cyanophyceae</taxon>
        <taxon>Oscillatoriophycideae</taxon>
        <taxon>Oscillatoriales</taxon>
        <taxon>Oscillatoriaceae</taxon>
        <taxon>Oscillatoria</taxon>
    </lineage>
</organism>
<protein>
    <submittedName>
        <fullName evidence="1">Uncharacterized protein</fullName>
    </submittedName>
</protein>
<accession>K9TFM5</accession>
<dbReference type="AlphaFoldDB" id="K9TFM5"/>
<dbReference type="EMBL" id="CP003607">
    <property type="protein sequence ID" value="AFY81340.1"/>
    <property type="molecule type" value="Genomic_DNA"/>
</dbReference>
<dbReference type="KEGG" id="oac:Oscil6304_1644"/>
<sequence>MCQNCLELLLILSKSMIIVVINSRINLKLFFYLRLNQAKILFLNRFLPLIRTEMTEVILTN</sequence>
<dbReference type="InParanoid" id="K9TFM5"/>
<proteinExistence type="predicted"/>
<reference evidence="1 2" key="1">
    <citation type="submission" date="2012-06" db="EMBL/GenBank/DDBJ databases">
        <title>Finished chromosome of genome of Oscillatoria acuminata PCC 6304.</title>
        <authorList>
            <consortium name="US DOE Joint Genome Institute"/>
            <person name="Gugger M."/>
            <person name="Coursin T."/>
            <person name="Rippka R."/>
            <person name="Tandeau De Marsac N."/>
            <person name="Huntemann M."/>
            <person name="Wei C.-L."/>
            <person name="Han J."/>
            <person name="Detter J.C."/>
            <person name="Han C."/>
            <person name="Tapia R."/>
            <person name="Davenport K."/>
            <person name="Daligault H."/>
            <person name="Erkkila T."/>
            <person name="Gu W."/>
            <person name="Munk A.C.C."/>
            <person name="Teshima H."/>
            <person name="Xu Y."/>
            <person name="Chain P."/>
            <person name="Chen A."/>
            <person name="Krypides N."/>
            <person name="Mavromatis K."/>
            <person name="Markowitz V."/>
            <person name="Szeto E."/>
            <person name="Ivanova N."/>
            <person name="Mikhailova N."/>
            <person name="Ovchinnikova G."/>
            <person name="Pagani I."/>
            <person name="Pati A."/>
            <person name="Goodwin L."/>
            <person name="Peters L."/>
            <person name="Pitluck S."/>
            <person name="Woyke T."/>
            <person name="Kerfeld C."/>
        </authorList>
    </citation>
    <scope>NUCLEOTIDE SEQUENCE [LARGE SCALE GENOMIC DNA]</scope>
    <source>
        <strain evidence="1 2">PCC 6304</strain>
    </source>
</reference>
<name>K9TFM5_9CYAN</name>
<gene>
    <name evidence="1" type="ORF">Oscil6304_1644</name>
</gene>
<evidence type="ECO:0000313" key="2">
    <source>
        <dbReference type="Proteomes" id="UP000010367"/>
    </source>
</evidence>
<evidence type="ECO:0000313" key="1">
    <source>
        <dbReference type="EMBL" id="AFY81340.1"/>
    </source>
</evidence>
<dbReference type="STRING" id="56110.Oscil6304_1644"/>